<dbReference type="SMART" id="SM00980">
    <property type="entry name" value="THAP"/>
    <property type="match status" value="1"/>
</dbReference>
<dbReference type="SUPFAM" id="SSF57716">
    <property type="entry name" value="Glucocorticoid receptor-like (DNA-binding domain)"/>
    <property type="match status" value="1"/>
</dbReference>
<evidence type="ECO:0000313" key="7">
    <source>
        <dbReference type="Proteomes" id="UP000504606"/>
    </source>
</evidence>
<dbReference type="RefSeq" id="XP_026277181.1">
    <property type="nucleotide sequence ID" value="XM_026421396.2"/>
</dbReference>
<evidence type="ECO:0000259" key="6">
    <source>
        <dbReference type="SMART" id="SM00980"/>
    </source>
</evidence>
<evidence type="ECO:0000256" key="2">
    <source>
        <dbReference type="ARBA" id="ARBA00022771"/>
    </source>
</evidence>
<keyword evidence="3" id="KW-0862">Zinc</keyword>
<keyword evidence="5" id="KW-0175">Coiled coil</keyword>
<evidence type="ECO:0000256" key="1">
    <source>
        <dbReference type="ARBA" id="ARBA00022723"/>
    </source>
</evidence>
<dbReference type="AlphaFoldDB" id="A0A6J1SEY3"/>
<dbReference type="OrthoDB" id="6160832at2759"/>
<evidence type="ECO:0000256" key="4">
    <source>
        <dbReference type="ARBA" id="ARBA00023125"/>
    </source>
</evidence>
<protein>
    <submittedName>
        <fullName evidence="8">Uncharacterized protein LOC113205685</fullName>
    </submittedName>
</protein>
<evidence type="ECO:0000256" key="5">
    <source>
        <dbReference type="SAM" id="Coils"/>
    </source>
</evidence>
<dbReference type="GeneID" id="113205685"/>
<evidence type="ECO:0000256" key="3">
    <source>
        <dbReference type="ARBA" id="ARBA00022833"/>
    </source>
</evidence>
<feature type="domain" description="THAP-type" evidence="6">
    <location>
        <begin position="5"/>
        <end position="98"/>
    </location>
</feature>
<proteinExistence type="predicted"/>
<accession>A0A6J1SEY3</accession>
<evidence type="ECO:0000313" key="8">
    <source>
        <dbReference type="RefSeq" id="XP_026277181.1"/>
    </source>
</evidence>
<feature type="coiled-coil region" evidence="5">
    <location>
        <begin position="250"/>
        <end position="305"/>
    </location>
</feature>
<dbReference type="GO" id="GO:0003677">
    <property type="term" value="F:DNA binding"/>
    <property type="evidence" value="ECO:0007669"/>
    <property type="project" value="UniProtKB-KW"/>
</dbReference>
<dbReference type="Pfam" id="PF05485">
    <property type="entry name" value="THAP"/>
    <property type="match status" value="1"/>
</dbReference>
<reference evidence="8" key="1">
    <citation type="submission" date="2025-08" db="UniProtKB">
        <authorList>
            <consortium name="RefSeq"/>
        </authorList>
    </citation>
    <scope>IDENTIFICATION</scope>
    <source>
        <tissue evidence="8">Whole organism</tissue>
    </source>
</reference>
<dbReference type="InterPro" id="IPR006612">
    <property type="entry name" value="THAP_Znf"/>
</dbReference>
<keyword evidence="7" id="KW-1185">Reference proteome</keyword>
<organism evidence="7 8">
    <name type="scientific">Frankliniella occidentalis</name>
    <name type="common">Western flower thrips</name>
    <name type="synonym">Euthrips occidentalis</name>
    <dbReference type="NCBI Taxonomy" id="133901"/>
    <lineage>
        <taxon>Eukaryota</taxon>
        <taxon>Metazoa</taxon>
        <taxon>Ecdysozoa</taxon>
        <taxon>Arthropoda</taxon>
        <taxon>Hexapoda</taxon>
        <taxon>Insecta</taxon>
        <taxon>Pterygota</taxon>
        <taxon>Neoptera</taxon>
        <taxon>Paraneoptera</taxon>
        <taxon>Thysanoptera</taxon>
        <taxon>Terebrantia</taxon>
        <taxon>Thripoidea</taxon>
        <taxon>Thripidae</taxon>
        <taxon>Frankliniella</taxon>
    </lineage>
</organism>
<dbReference type="Proteomes" id="UP000504606">
    <property type="component" value="Unplaced"/>
</dbReference>
<keyword evidence="2" id="KW-0863">Zinc-finger</keyword>
<dbReference type="KEGG" id="foc:113205685"/>
<keyword evidence="4" id="KW-0238">DNA-binding</keyword>
<name>A0A6J1SEY3_FRAOC</name>
<gene>
    <name evidence="8" type="primary">LOC113205685</name>
</gene>
<dbReference type="GO" id="GO:0008270">
    <property type="term" value="F:zinc ion binding"/>
    <property type="evidence" value="ECO:0007669"/>
    <property type="project" value="UniProtKB-KW"/>
</dbReference>
<sequence>MGRPGKCCVTNCSSTRHSKPSIGKRFFQIPKVVRNFGEVYLRRTLKRQKLWLIRINRNDLKYGDFVCSDHFVSGAPSAYHEEDSVDWAPSLNMGSAIDLPQDNNFENSTLTAEDFDSFQLQEISMRECVNTLPGLKHSSKGAVDCKAKQTVTQGTASRAVSLDEYCDSLQLNCHEKNVQDAACIRADSIDRNDIETFKECFEKNPTVQCLKCVHTHEKILEHEILKMEHCDLKIKHDSLQNEYDSACHSIYKLQNDLKSSEAEKQVLQNEYDNACHSIFKLQNDLKNSEADKRVLQMKLEAATEVVNNNSQEINLITEIVRVKTEEILKLKEEFETKIREEYENEMLLQVTALAHNYENNAAKLLSEIDCLRRMQQISPRMK</sequence>
<keyword evidence="1" id="KW-0479">Metal-binding</keyword>